<dbReference type="Proteomes" id="UP000002313">
    <property type="component" value="Chromosome VII"/>
</dbReference>
<reference evidence="1 2" key="1">
    <citation type="journal article" date="2010" name="Nat. Commun.">
        <title>The complete sequence of the smallest known nuclear genome from the microsporidian Encephalitozoon intestinalis.</title>
        <authorList>
            <person name="Corradi N."/>
            <person name="Pombert J.-F."/>
            <person name="Farinelli L."/>
            <person name="Didier E.S."/>
            <person name="Keeling P.J."/>
        </authorList>
    </citation>
    <scope>NUCLEOTIDE SEQUENCE [LARGE SCALE GENOMIC DNA]</scope>
    <source>
        <strain evidence="1 2">ATCC 50506</strain>
    </source>
</reference>
<protein>
    <submittedName>
        <fullName evidence="1">Uncharacterized protein</fullName>
    </submittedName>
</protein>
<evidence type="ECO:0000313" key="1">
    <source>
        <dbReference type="EMBL" id="ADM11845.1"/>
    </source>
</evidence>
<dbReference type="EMBL" id="CP001948">
    <property type="protein sequence ID" value="ADM11845.1"/>
    <property type="molecule type" value="Genomic_DNA"/>
</dbReference>
<gene>
    <name evidence="1" type="ORF">Eint_070810</name>
</gene>
<name>E0S810_ENCIT</name>
<evidence type="ECO:0000313" key="2">
    <source>
        <dbReference type="Proteomes" id="UP000002313"/>
    </source>
</evidence>
<reference evidence="1 2" key="2">
    <citation type="journal article" date="2012" name="Proc. Natl. Acad. Sci. U.S.A.">
        <title>Gain and loss of multiple functionally related, horizontally transferred genes in the reduced genomes of two microsporidian parasites.</title>
        <authorList>
            <person name="Pombert J.-F."/>
            <person name="Selman M."/>
            <person name="Burki F."/>
            <person name="Bardell F.T."/>
            <person name="Farinelli L."/>
            <person name="Solter L.F."/>
            <person name="Whitman D.W."/>
            <person name="Weiss L.M."/>
            <person name="Corradi N."/>
            <person name="Keeling P.J."/>
        </authorList>
    </citation>
    <scope>NUCLEOTIDE SEQUENCE [LARGE SCALE GENOMIC DNA]</scope>
    <source>
        <strain evidence="1 2">ATCC 50506</strain>
    </source>
</reference>
<proteinExistence type="predicted"/>
<dbReference type="HOGENOM" id="CLU_1396301_0_0_1"/>
<keyword evidence="2" id="KW-1185">Reference proteome</keyword>
<accession>E0S810</accession>
<dbReference type="OrthoDB" id="2019504at2759"/>
<dbReference type="KEGG" id="ein:Eint_070810"/>
<sequence>MDIQKIVDAIRSNDIDANRAAIESIYANCSQLDDKDIIEITPSVIYYLWKLPKFTAQKQFVLELLSHADQRLRYSLFMYLIDHWSSIQLVRMDKFYYLVKRILEYYVLDVETVSSLFNISTSMDLRTFIIRCVVDRLKETTEDMEHFLAGFASTCPPALLLPLESLRLRKEVALEYAGNKDIGKKNRAALYSMIK</sequence>
<dbReference type="VEuPathDB" id="MicrosporidiaDB:Eint_070810"/>
<organism evidence="1 2">
    <name type="scientific">Encephalitozoon intestinalis (strain ATCC 50506)</name>
    <name type="common">Microsporidian parasite</name>
    <name type="synonym">Septata intestinalis</name>
    <dbReference type="NCBI Taxonomy" id="876142"/>
    <lineage>
        <taxon>Eukaryota</taxon>
        <taxon>Fungi</taxon>
        <taxon>Fungi incertae sedis</taxon>
        <taxon>Microsporidia</taxon>
        <taxon>Unikaryonidae</taxon>
        <taxon>Encephalitozoon</taxon>
    </lineage>
</organism>
<dbReference type="GeneID" id="9698023"/>
<dbReference type="RefSeq" id="XP_003073205.1">
    <property type="nucleotide sequence ID" value="XM_003073159.1"/>
</dbReference>
<dbReference type="AlphaFoldDB" id="E0S810"/>